<protein>
    <submittedName>
        <fullName evidence="1">Uncharacterized protein</fullName>
    </submittedName>
</protein>
<keyword evidence="2" id="KW-1185">Reference proteome</keyword>
<sequence>MTLYTYINKRAFVCEGLSVHPADHKFWTKDVNLFHKNRINNCALSFMSIVGHELRSTDPDAELHPTEQQTIP</sequence>
<dbReference type="RefSeq" id="XP_036263248.1">
    <property type="nucleotide sequence ID" value="XM_036407554.1"/>
</dbReference>
<dbReference type="AlphaFoldDB" id="A0A0P1APJ0"/>
<evidence type="ECO:0000313" key="1">
    <source>
        <dbReference type="EMBL" id="CEG42933.1"/>
    </source>
</evidence>
<proteinExistence type="predicted"/>
<dbReference type="GeneID" id="59052660"/>
<accession>A0A0P1APJ0</accession>
<organism evidence="1 2">
    <name type="scientific">Plasmopara halstedii</name>
    <name type="common">Downy mildew of sunflower</name>
    <dbReference type="NCBI Taxonomy" id="4781"/>
    <lineage>
        <taxon>Eukaryota</taxon>
        <taxon>Sar</taxon>
        <taxon>Stramenopiles</taxon>
        <taxon>Oomycota</taxon>
        <taxon>Peronosporomycetes</taxon>
        <taxon>Peronosporales</taxon>
        <taxon>Peronosporaceae</taxon>
        <taxon>Plasmopara</taxon>
    </lineage>
</organism>
<name>A0A0P1APJ0_PLAHL</name>
<dbReference type="Proteomes" id="UP000054928">
    <property type="component" value="Unassembled WGS sequence"/>
</dbReference>
<reference evidence="2" key="1">
    <citation type="submission" date="2014-09" db="EMBL/GenBank/DDBJ databases">
        <authorList>
            <person name="Sharma Rahul"/>
            <person name="Thines Marco"/>
        </authorList>
    </citation>
    <scope>NUCLEOTIDE SEQUENCE [LARGE SCALE GENOMIC DNA]</scope>
</reference>
<evidence type="ECO:0000313" key="2">
    <source>
        <dbReference type="Proteomes" id="UP000054928"/>
    </source>
</evidence>
<dbReference type="EMBL" id="CCYD01000645">
    <property type="protein sequence ID" value="CEG42933.1"/>
    <property type="molecule type" value="Genomic_DNA"/>
</dbReference>